<accession>A0A4U7B8G9</accession>
<protein>
    <submittedName>
        <fullName evidence="1">Uncharacterized protein</fullName>
    </submittedName>
</protein>
<evidence type="ECO:0000313" key="2">
    <source>
        <dbReference type="Proteomes" id="UP000308133"/>
    </source>
</evidence>
<sequence>MPPLPLHASAPTRAHLQADRYKAIAAFRRETHKRPVLRLRYRDLSGHILALSLLLMSMFPSMLDQPLLSGSARRVGGRLYDLEYDDRMMRAFVEELSDGVARRNDGSVKGLLLVEHLARLRVDKDLADDVEFLRVAVARLGELGGGHWVDERWRVAVRCGLEGRIAVIEHRRKNRGLVEREEVVERKQDAAVLITSEMD</sequence>
<proteinExistence type="predicted"/>
<organism evidence="1 2">
    <name type="scientific">Elsinoe australis</name>
    <dbReference type="NCBI Taxonomy" id="40998"/>
    <lineage>
        <taxon>Eukaryota</taxon>
        <taxon>Fungi</taxon>
        <taxon>Dikarya</taxon>
        <taxon>Ascomycota</taxon>
        <taxon>Pezizomycotina</taxon>
        <taxon>Dothideomycetes</taxon>
        <taxon>Dothideomycetidae</taxon>
        <taxon>Myriangiales</taxon>
        <taxon>Elsinoaceae</taxon>
        <taxon>Elsinoe</taxon>
    </lineage>
</organism>
<dbReference type="Proteomes" id="UP000308133">
    <property type="component" value="Unassembled WGS sequence"/>
</dbReference>
<gene>
    <name evidence="1" type="ORF">C1H76_2598</name>
</gene>
<comment type="caution">
    <text evidence="1">The sequence shown here is derived from an EMBL/GenBank/DDBJ whole genome shotgun (WGS) entry which is preliminary data.</text>
</comment>
<reference evidence="1 2" key="1">
    <citation type="submission" date="2018-02" db="EMBL/GenBank/DDBJ databases">
        <title>Draft genome sequences of Elsinoe sp., causing black scab on jojoba.</title>
        <authorList>
            <person name="Stodart B."/>
            <person name="Jeffress S."/>
            <person name="Ash G."/>
            <person name="Arun Chinnappa K."/>
        </authorList>
    </citation>
    <scope>NUCLEOTIDE SEQUENCE [LARGE SCALE GENOMIC DNA]</scope>
    <source>
        <strain evidence="1 2">Hillstone_2</strain>
    </source>
</reference>
<dbReference type="AlphaFoldDB" id="A0A4U7B8G9"/>
<dbReference type="EMBL" id="PTQR01000031">
    <property type="protein sequence ID" value="TKX25106.1"/>
    <property type="molecule type" value="Genomic_DNA"/>
</dbReference>
<evidence type="ECO:0000313" key="1">
    <source>
        <dbReference type="EMBL" id="TKX25106.1"/>
    </source>
</evidence>
<name>A0A4U7B8G9_9PEZI</name>